<comment type="domain">
    <text evidence="9">The N-terminal domain has structural similarity with S-adenosyl-L-methionine-dependent methyltransferases, but does not bind S-adenosyl-L-methionine. It is required for correct assembly of the 2 Fe-S clusters.</text>
</comment>
<keyword evidence="6 9" id="KW-0408">Iron</keyword>
<reference evidence="13 14" key="1">
    <citation type="journal article" date="2012" name="New Phytol.">
        <title>Insight into trade-off between wood decay and parasitism from the genome of a fungal forest pathogen.</title>
        <authorList>
            <person name="Olson A."/>
            <person name="Aerts A."/>
            <person name="Asiegbu F."/>
            <person name="Belbahri L."/>
            <person name="Bouzid O."/>
            <person name="Broberg A."/>
            <person name="Canback B."/>
            <person name="Coutinho P.M."/>
            <person name="Cullen D."/>
            <person name="Dalman K."/>
            <person name="Deflorio G."/>
            <person name="van Diepen L.T."/>
            <person name="Dunand C."/>
            <person name="Duplessis S."/>
            <person name="Durling M."/>
            <person name="Gonthier P."/>
            <person name="Grimwood J."/>
            <person name="Fossdal C.G."/>
            <person name="Hansson D."/>
            <person name="Henrissat B."/>
            <person name="Hietala A."/>
            <person name="Himmelstrand K."/>
            <person name="Hoffmeister D."/>
            <person name="Hogberg N."/>
            <person name="James T.Y."/>
            <person name="Karlsson M."/>
            <person name="Kohler A."/>
            <person name="Kues U."/>
            <person name="Lee Y.H."/>
            <person name="Lin Y.C."/>
            <person name="Lind M."/>
            <person name="Lindquist E."/>
            <person name="Lombard V."/>
            <person name="Lucas S."/>
            <person name="Lunden K."/>
            <person name="Morin E."/>
            <person name="Murat C."/>
            <person name="Park J."/>
            <person name="Raffaello T."/>
            <person name="Rouze P."/>
            <person name="Salamov A."/>
            <person name="Schmutz J."/>
            <person name="Solheim H."/>
            <person name="Stahlberg J."/>
            <person name="Velez H."/>
            <person name="de Vries R.P."/>
            <person name="Wiebenga A."/>
            <person name="Woodward S."/>
            <person name="Yakovlev I."/>
            <person name="Garbelotto M."/>
            <person name="Martin F."/>
            <person name="Grigoriev I.V."/>
            <person name="Stenlid J."/>
        </authorList>
    </citation>
    <scope>NUCLEOTIDE SEQUENCE [LARGE SCALE GENOMIC DNA]</scope>
    <source>
        <strain evidence="13 14">TC 32-1</strain>
    </source>
</reference>
<dbReference type="OrthoDB" id="311633at2759"/>
<comment type="caution">
    <text evidence="9">Lacks conserved residue(s) required for the propagation of feature annotation.</text>
</comment>
<dbReference type="InterPro" id="IPR031838">
    <property type="entry name" value="Dre2_N"/>
</dbReference>
<dbReference type="GO" id="GO:0005758">
    <property type="term" value="C:mitochondrial intermembrane space"/>
    <property type="evidence" value="ECO:0007669"/>
    <property type="project" value="UniProtKB-SubCell"/>
</dbReference>
<evidence type="ECO:0000256" key="4">
    <source>
        <dbReference type="ARBA" id="ARBA00022490"/>
    </source>
</evidence>
<feature type="binding site" evidence="9">
    <location>
        <position position="295"/>
    </location>
    <ligand>
        <name>[4Fe-4S] cluster</name>
        <dbReference type="ChEBI" id="CHEBI:49883"/>
    </ligand>
</feature>
<dbReference type="eggNOG" id="KOG4020">
    <property type="taxonomic scope" value="Eukaryota"/>
</dbReference>
<feature type="binding site" evidence="9">
    <location>
        <position position="306"/>
    </location>
    <ligand>
        <name>[4Fe-4S] cluster</name>
        <dbReference type="ChEBI" id="CHEBI:49883"/>
    </ligand>
</feature>
<dbReference type="Pfam" id="PF05093">
    <property type="entry name" value="CIAPIN1"/>
    <property type="match status" value="1"/>
</dbReference>
<dbReference type="Proteomes" id="UP000030671">
    <property type="component" value="Unassembled WGS sequence"/>
</dbReference>
<gene>
    <name evidence="13" type="ORF">HETIRDRAFT_381111</name>
</gene>
<dbReference type="InterPro" id="IPR007785">
    <property type="entry name" value="Anamorsin"/>
</dbReference>
<keyword evidence="14" id="KW-1185">Reference proteome</keyword>
<feature type="binding site" evidence="9">
    <location>
        <position position="244"/>
    </location>
    <ligand>
        <name>[2Fe-2S] cluster</name>
        <dbReference type="ChEBI" id="CHEBI:190135"/>
    </ligand>
</feature>
<dbReference type="InterPro" id="IPR046408">
    <property type="entry name" value="CIAPIN1"/>
</dbReference>
<evidence type="ECO:0000256" key="9">
    <source>
        <dbReference type="HAMAP-Rule" id="MF_03115"/>
    </source>
</evidence>
<comment type="cofactor">
    <cofactor evidence="9">
        <name>[2Fe-2S] cluster</name>
        <dbReference type="ChEBI" id="CHEBI:190135"/>
    </cofactor>
</comment>
<dbReference type="GO" id="GO:0051537">
    <property type="term" value="F:2 iron, 2 sulfur cluster binding"/>
    <property type="evidence" value="ECO:0007669"/>
    <property type="project" value="UniProtKB-UniRule"/>
</dbReference>
<evidence type="ECO:0000256" key="5">
    <source>
        <dbReference type="ARBA" id="ARBA00022723"/>
    </source>
</evidence>
<feature type="binding site" evidence="9">
    <location>
        <position position="242"/>
    </location>
    <ligand>
        <name>[2Fe-2S] cluster</name>
        <dbReference type="ChEBI" id="CHEBI:190135"/>
    </ligand>
</feature>
<evidence type="ECO:0000256" key="2">
    <source>
        <dbReference type="ARBA" id="ARBA00008169"/>
    </source>
</evidence>
<feature type="binding site" evidence="9">
    <location>
        <position position="298"/>
    </location>
    <ligand>
        <name>[4Fe-4S] cluster</name>
        <dbReference type="ChEBI" id="CHEBI:49883"/>
    </ligand>
</feature>
<keyword evidence="9" id="KW-0001">2Fe-2S</keyword>
<evidence type="ECO:0000256" key="7">
    <source>
        <dbReference type="ARBA" id="ARBA00023014"/>
    </source>
</evidence>
<feature type="domain" description="Anamorsin C-terminal" evidence="11">
    <location>
        <begin position="222"/>
        <end position="325"/>
    </location>
</feature>
<evidence type="ECO:0000313" key="13">
    <source>
        <dbReference type="EMBL" id="ETW83857.1"/>
    </source>
</evidence>
<evidence type="ECO:0000256" key="8">
    <source>
        <dbReference type="ARBA" id="ARBA00023128"/>
    </source>
</evidence>
<comment type="similarity">
    <text evidence="2 9">Belongs to the anamorsin family.</text>
</comment>
<protein>
    <submittedName>
        <fullName evidence="13">Uncharacterized protein</fullName>
    </submittedName>
</protein>
<sequence length="332" mass="35115">MSPAAIYEPSTFHPDSSKTLAAVPVKGPALAIGSLATAQDGQYQSLVSELEESRQVDKQMLDRLVDQATTLNSGSYTSVYVTLSPPEYETLRPRLSELLSQLLVGLSSLGTLHLLNLTAALILDFPSELTLAGFNVLSAIPAESFIIAQKPAHVPGTSFSLKTKSSMAAPTVSSMPSATLLRRKPDPTRSASKKALWTLSSPTPSPTIDAESLLTAADRARPVACEPAVKGAPRRKKACKNCSCGLAELEAEELRESKVVVLDGSQTGSATEVEQSEKERLVQAAKAAPKATSSCGSCFLGDAFRCASCPYLGLPAFKPGEKVEIDFGMDDI</sequence>
<name>W4KDD0_HETIT</name>
<dbReference type="HAMAP" id="MF_03115">
    <property type="entry name" value="Anamorsin"/>
    <property type="match status" value="1"/>
</dbReference>
<dbReference type="GO" id="GO:0046872">
    <property type="term" value="F:metal ion binding"/>
    <property type="evidence" value="ECO:0007669"/>
    <property type="project" value="UniProtKB-KW"/>
</dbReference>
<dbReference type="EMBL" id="KI925456">
    <property type="protein sequence ID" value="ETW83857.1"/>
    <property type="molecule type" value="Genomic_DNA"/>
</dbReference>
<proteinExistence type="inferred from homology"/>
<dbReference type="GO" id="GO:0016226">
    <property type="term" value="P:iron-sulfur cluster assembly"/>
    <property type="evidence" value="ECO:0007669"/>
    <property type="project" value="UniProtKB-UniRule"/>
</dbReference>
<dbReference type="STRING" id="747525.W4KDD0"/>
<comment type="subcellular location">
    <subcellularLocation>
        <location evidence="9">Cytoplasm</location>
    </subcellularLocation>
    <subcellularLocation>
        <location evidence="9">Mitochondrion intermembrane space</location>
    </subcellularLocation>
</comment>
<keyword evidence="4 9" id="KW-0963">Cytoplasm</keyword>
<dbReference type="GO" id="GO:0051539">
    <property type="term" value="F:4 iron, 4 sulfur cluster binding"/>
    <property type="evidence" value="ECO:0007669"/>
    <property type="project" value="UniProtKB-KW"/>
</dbReference>
<dbReference type="PANTHER" id="PTHR13273:SF14">
    <property type="entry name" value="ANAMORSIN"/>
    <property type="match status" value="1"/>
</dbReference>
<dbReference type="KEGG" id="hir:HETIRDRAFT_381111"/>
<organism evidence="13 14">
    <name type="scientific">Heterobasidion irregulare (strain TC 32-1)</name>
    <dbReference type="NCBI Taxonomy" id="747525"/>
    <lineage>
        <taxon>Eukaryota</taxon>
        <taxon>Fungi</taxon>
        <taxon>Dikarya</taxon>
        <taxon>Basidiomycota</taxon>
        <taxon>Agaricomycotina</taxon>
        <taxon>Agaricomycetes</taxon>
        <taxon>Russulales</taxon>
        <taxon>Bondarzewiaceae</taxon>
        <taxon>Heterobasidion</taxon>
        <taxon>Heterobasidion annosum species complex</taxon>
    </lineage>
</organism>
<dbReference type="FunCoup" id="W4KDD0">
    <property type="interactions" value="358"/>
</dbReference>
<comment type="domain">
    <text evidence="9">The C-terminal domain binds 2 Fe-S clusters but is otherwise mostly in an intrinsically disordered conformation.</text>
</comment>
<feature type="short sequence motif" description="Cx2C motif 1" evidence="9">
    <location>
        <begin position="295"/>
        <end position="298"/>
    </location>
</feature>
<feature type="domain" description="Fe-S cluster assembly protein Dre2 N-terminal" evidence="12">
    <location>
        <begin position="41"/>
        <end position="136"/>
    </location>
</feature>
<evidence type="ECO:0000256" key="6">
    <source>
        <dbReference type="ARBA" id="ARBA00023004"/>
    </source>
</evidence>
<keyword evidence="8 9" id="KW-0496">Mitochondrion</keyword>
<keyword evidence="7 9" id="KW-0411">Iron-sulfur</keyword>
<evidence type="ECO:0000259" key="11">
    <source>
        <dbReference type="Pfam" id="PF05093"/>
    </source>
</evidence>
<comment type="cofactor">
    <cofactor evidence="1 9">
        <name>[4Fe-4S] cluster</name>
        <dbReference type="ChEBI" id="CHEBI:49883"/>
    </cofactor>
</comment>
<feature type="binding site" evidence="9">
    <location>
        <position position="239"/>
    </location>
    <ligand>
        <name>[2Fe-2S] cluster</name>
        <dbReference type="ChEBI" id="CHEBI:190135"/>
    </ligand>
</feature>
<dbReference type="InParanoid" id="W4KDD0"/>
<evidence type="ECO:0000256" key="10">
    <source>
        <dbReference type="SAM" id="MobiDB-lite"/>
    </source>
</evidence>
<dbReference type="AlphaFoldDB" id="W4KDD0"/>
<feature type="region of interest" description="Disordered" evidence="10">
    <location>
        <begin position="172"/>
        <end position="191"/>
    </location>
</feature>
<feature type="region of interest" description="Fe-S binding site B" evidence="9">
    <location>
        <begin position="295"/>
        <end position="309"/>
    </location>
</feature>
<keyword evidence="3 9" id="KW-0004">4Fe-4S</keyword>
<evidence type="ECO:0000259" key="12">
    <source>
        <dbReference type="Pfam" id="PF16803"/>
    </source>
</evidence>
<feature type="binding site" evidence="9">
    <location>
        <position position="225"/>
    </location>
    <ligand>
        <name>[2Fe-2S] cluster</name>
        <dbReference type="ChEBI" id="CHEBI:190135"/>
    </ligand>
</feature>
<feature type="short sequence motif" description="Cx2C motif 2" evidence="9">
    <location>
        <begin position="306"/>
        <end position="309"/>
    </location>
</feature>
<evidence type="ECO:0000256" key="3">
    <source>
        <dbReference type="ARBA" id="ARBA00022485"/>
    </source>
</evidence>
<dbReference type="RefSeq" id="XP_009543595.1">
    <property type="nucleotide sequence ID" value="XM_009545300.1"/>
</dbReference>
<feature type="binding site" evidence="9">
    <location>
        <position position="309"/>
    </location>
    <ligand>
        <name>[4Fe-4S] cluster</name>
        <dbReference type="ChEBI" id="CHEBI:49883"/>
    </ligand>
</feature>
<dbReference type="GeneID" id="20672051"/>
<accession>W4KDD0</accession>
<dbReference type="GO" id="GO:0009055">
    <property type="term" value="F:electron transfer activity"/>
    <property type="evidence" value="ECO:0007669"/>
    <property type="project" value="UniProtKB-UniRule"/>
</dbReference>
<comment type="domain">
    <text evidence="9">The twin Cx2C motifs are involved in the recognition by the mitochondrial MIA40-ERV1 disulfide relay system. The formation of 2 disulfide bonds in the Cx2C motifs through dithiol/disulfide exchange reactions effectively traps the protein in the mitochondrial intermembrane space.</text>
</comment>
<dbReference type="PANTHER" id="PTHR13273">
    <property type="entry name" value="ANAMORSIN"/>
    <property type="match status" value="1"/>
</dbReference>
<keyword evidence="5 9" id="KW-0479">Metal-binding</keyword>
<dbReference type="HOGENOM" id="CLU_054098_0_0_1"/>
<evidence type="ECO:0000313" key="14">
    <source>
        <dbReference type="Proteomes" id="UP000030671"/>
    </source>
</evidence>
<dbReference type="Pfam" id="PF16803">
    <property type="entry name" value="DRE2_N"/>
    <property type="match status" value="1"/>
</dbReference>
<evidence type="ECO:0000256" key="1">
    <source>
        <dbReference type="ARBA" id="ARBA00001966"/>
    </source>
</evidence>